<evidence type="ECO:0000259" key="6">
    <source>
        <dbReference type="Pfam" id="PF00350"/>
    </source>
</evidence>
<evidence type="ECO:0000313" key="7">
    <source>
        <dbReference type="EMBL" id="HJD97897.1"/>
    </source>
</evidence>
<dbReference type="GO" id="GO:0016020">
    <property type="term" value="C:membrane"/>
    <property type="evidence" value="ECO:0007669"/>
    <property type="project" value="UniProtKB-SubCell"/>
</dbReference>
<evidence type="ECO:0000256" key="4">
    <source>
        <dbReference type="ARBA" id="ARBA00023134"/>
    </source>
</evidence>
<reference evidence="7" key="2">
    <citation type="submission" date="2021-09" db="EMBL/GenBank/DDBJ databases">
        <authorList>
            <person name="Gilroy R."/>
        </authorList>
    </citation>
    <scope>NUCLEOTIDE SEQUENCE</scope>
    <source>
        <strain evidence="7">ChiGjej2B2-19336</strain>
    </source>
</reference>
<keyword evidence="2" id="KW-0547">Nucleotide-binding</keyword>
<sequence>MGEFRVPDTGLHILMLGCMSSGKSTVLNALLGRGAFPAGNRATTAQVFRVLHDPFCGENLCRNPSESEEWHPLTLERLASYNGSMKENVPADIHLRLPHLEKKRPIVLYDTPGPNTSKYGEHRGETYFALEKLPLSHIFLVLDMAQLHTRDEEALLQDMGRVVAERGGMPVLVLLNKADVLDVEKESVAEIVAEVRDTVAQYLPEGSPVDVIPLMAKGAEVWRRMIDRDSLTVFEVEFGQYIDWRLCEAMLKAAIMPEKIRVSVAEQMEEWRRLQKFSRAFRSSLEYLAKRVHPEAELVNRNVSKILDYADCRRAITASGIVALEEYMDGLIPPAPRAE</sequence>
<comment type="caution">
    <text evidence="7">The sequence shown here is derived from an EMBL/GenBank/DDBJ whole genome shotgun (WGS) entry which is preliminary data.</text>
</comment>
<reference evidence="7" key="1">
    <citation type="journal article" date="2021" name="PeerJ">
        <title>Extensive microbial diversity within the chicken gut microbiome revealed by metagenomics and culture.</title>
        <authorList>
            <person name="Gilroy R."/>
            <person name="Ravi A."/>
            <person name="Getino M."/>
            <person name="Pursley I."/>
            <person name="Horton D.L."/>
            <person name="Alikhan N.F."/>
            <person name="Baker D."/>
            <person name="Gharbi K."/>
            <person name="Hall N."/>
            <person name="Watson M."/>
            <person name="Adriaenssens E.M."/>
            <person name="Foster-Nyarko E."/>
            <person name="Jarju S."/>
            <person name="Secka A."/>
            <person name="Antonio M."/>
            <person name="Oren A."/>
            <person name="Chaudhuri R.R."/>
            <person name="La Ragione R."/>
            <person name="Hildebrand F."/>
            <person name="Pallen M.J."/>
        </authorList>
    </citation>
    <scope>NUCLEOTIDE SEQUENCE</scope>
    <source>
        <strain evidence="7">ChiGjej2B2-19336</strain>
    </source>
</reference>
<accession>A0A921AXX6</accession>
<dbReference type="PANTHER" id="PTHR10465">
    <property type="entry name" value="TRANSMEMBRANE GTPASE FZO1"/>
    <property type="match status" value="1"/>
</dbReference>
<gene>
    <name evidence="7" type="ORF">K8W16_09670</name>
</gene>
<dbReference type="InterPro" id="IPR027094">
    <property type="entry name" value="Mitofusin_fam"/>
</dbReference>
<proteinExistence type="predicted"/>
<dbReference type="InterPro" id="IPR027417">
    <property type="entry name" value="P-loop_NTPase"/>
</dbReference>
<dbReference type="RefSeq" id="WP_304123022.1">
    <property type="nucleotide sequence ID" value="NZ_DYZA01000195.1"/>
</dbReference>
<feature type="domain" description="Dynamin N-terminal" evidence="6">
    <location>
        <begin position="13"/>
        <end position="177"/>
    </location>
</feature>
<comment type="subcellular location">
    <subcellularLocation>
        <location evidence="1">Membrane</location>
    </subcellularLocation>
</comment>
<name>A0A921AXX6_9BACT</name>
<protein>
    <submittedName>
        <fullName evidence="7">Dynamin family protein</fullName>
    </submittedName>
</protein>
<organism evidence="7 8">
    <name type="scientific">Mailhella massiliensis</name>
    <dbReference type="NCBI Taxonomy" id="1903261"/>
    <lineage>
        <taxon>Bacteria</taxon>
        <taxon>Pseudomonadati</taxon>
        <taxon>Thermodesulfobacteriota</taxon>
        <taxon>Desulfovibrionia</taxon>
        <taxon>Desulfovibrionales</taxon>
        <taxon>Desulfovibrionaceae</taxon>
        <taxon>Mailhella</taxon>
    </lineage>
</organism>
<dbReference type="GO" id="GO:0003924">
    <property type="term" value="F:GTPase activity"/>
    <property type="evidence" value="ECO:0007669"/>
    <property type="project" value="InterPro"/>
</dbReference>
<dbReference type="EMBL" id="DYZA01000195">
    <property type="protein sequence ID" value="HJD97897.1"/>
    <property type="molecule type" value="Genomic_DNA"/>
</dbReference>
<evidence type="ECO:0000256" key="5">
    <source>
        <dbReference type="ARBA" id="ARBA00023136"/>
    </source>
</evidence>
<dbReference type="GO" id="GO:0008053">
    <property type="term" value="P:mitochondrial fusion"/>
    <property type="evidence" value="ECO:0007669"/>
    <property type="project" value="TreeGrafter"/>
</dbReference>
<evidence type="ECO:0000256" key="3">
    <source>
        <dbReference type="ARBA" id="ARBA00022801"/>
    </source>
</evidence>
<keyword evidence="3" id="KW-0378">Hydrolase</keyword>
<dbReference type="SUPFAM" id="SSF52540">
    <property type="entry name" value="P-loop containing nucleoside triphosphate hydrolases"/>
    <property type="match status" value="1"/>
</dbReference>
<dbReference type="PANTHER" id="PTHR10465:SF0">
    <property type="entry name" value="SARCALUMENIN"/>
    <property type="match status" value="1"/>
</dbReference>
<evidence type="ECO:0000256" key="1">
    <source>
        <dbReference type="ARBA" id="ARBA00004370"/>
    </source>
</evidence>
<dbReference type="AlphaFoldDB" id="A0A921AXX6"/>
<keyword evidence="4" id="KW-0342">GTP-binding</keyword>
<dbReference type="Proteomes" id="UP000698963">
    <property type="component" value="Unassembled WGS sequence"/>
</dbReference>
<evidence type="ECO:0000313" key="8">
    <source>
        <dbReference type="Proteomes" id="UP000698963"/>
    </source>
</evidence>
<keyword evidence="5" id="KW-0472">Membrane</keyword>
<dbReference type="Pfam" id="PF00350">
    <property type="entry name" value="Dynamin_N"/>
    <property type="match status" value="1"/>
</dbReference>
<dbReference type="InterPro" id="IPR045063">
    <property type="entry name" value="Dynamin_N"/>
</dbReference>
<evidence type="ECO:0000256" key="2">
    <source>
        <dbReference type="ARBA" id="ARBA00022741"/>
    </source>
</evidence>
<dbReference type="Gene3D" id="3.40.50.300">
    <property type="entry name" value="P-loop containing nucleotide triphosphate hydrolases"/>
    <property type="match status" value="1"/>
</dbReference>
<dbReference type="GO" id="GO:0005525">
    <property type="term" value="F:GTP binding"/>
    <property type="evidence" value="ECO:0007669"/>
    <property type="project" value="UniProtKB-KW"/>
</dbReference>